<gene>
    <name evidence="1" type="ORF">Pmani_032946</name>
</gene>
<proteinExistence type="predicted"/>
<dbReference type="Proteomes" id="UP001292094">
    <property type="component" value="Unassembled WGS sequence"/>
</dbReference>
<name>A0AAE1NST5_9EUCA</name>
<comment type="caution">
    <text evidence="1">The sequence shown here is derived from an EMBL/GenBank/DDBJ whole genome shotgun (WGS) entry which is preliminary data.</text>
</comment>
<keyword evidence="2" id="KW-1185">Reference proteome</keyword>
<organism evidence="1 2">
    <name type="scientific">Petrolisthes manimaculis</name>
    <dbReference type="NCBI Taxonomy" id="1843537"/>
    <lineage>
        <taxon>Eukaryota</taxon>
        <taxon>Metazoa</taxon>
        <taxon>Ecdysozoa</taxon>
        <taxon>Arthropoda</taxon>
        <taxon>Crustacea</taxon>
        <taxon>Multicrustacea</taxon>
        <taxon>Malacostraca</taxon>
        <taxon>Eumalacostraca</taxon>
        <taxon>Eucarida</taxon>
        <taxon>Decapoda</taxon>
        <taxon>Pleocyemata</taxon>
        <taxon>Anomura</taxon>
        <taxon>Galatheoidea</taxon>
        <taxon>Porcellanidae</taxon>
        <taxon>Petrolisthes</taxon>
    </lineage>
</organism>
<dbReference type="EMBL" id="JAWZYT010004295">
    <property type="protein sequence ID" value="KAK4294421.1"/>
    <property type="molecule type" value="Genomic_DNA"/>
</dbReference>
<evidence type="ECO:0000313" key="2">
    <source>
        <dbReference type="Proteomes" id="UP001292094"/>
    </source>
</evidence>
<accession>A0AAE1NST5</accession>
<evidence type="ECO:0000313" key="1">
    <source>
        <dbReference type="EMBL" id="KAK4294421.1"/>
    </source>
</evidence>
<dbReference type="AlphaFoldDB" id="A0AAE1NST5"/>
<protein>
    <submittedName>
        <fullName evidence="1">Uncharacterized protein</fullName>
    </submittedName>
</protein>
<sequence>MCCHGYISTRLREGGEGMWRGGDVVFGGAGWNGEMECGEEMVLVVGMEGVEEEMVLVVGMEGWKVKN</sequence>
<reference evidence="1" key="1">
    <citation type="submission" date="2023-11" db="EMBL/GenBank/DDBJ databases">
        <title>Genome assemblies of two species of porcelain crab, Petrolisthes cinctipes and Petrolisthes manimaculis (Anomura: Porcellanidae).</title>
        <authorList>
            <person name="Angst P."/>
        </authorList>
    </citation>
    <scope>NUCLEOTIDE SEQUENCE</scope>
    <source>
        <strain evidence="1">PB745_02</strain>
        <tissue evidence="1">Gill</tissue>
    </source>
</reference>